<proteinExistence type="inferred from homology"/>
<dbReference type="PANTHER" id="PTHR11805:SF1">
    <property type="entry name" value="CYSTEINE-RICH PDZ-BINDING PROTEIN"/>
    <property type="match status" value="1"/>
</dbReference>
<dbReference type="Proteomes" id="UP000683417">
    <property type="component" value="Unassembled WGS sequence"/>
</dbReference>
<comment type="subcellular location">
    <subcellularLocation>
        <location evidence="1">Cytoplasm</location>
    </subcellularLocation>
</comment>
<dbReference type="Pfam" id="PF10235">
    <property type="entry name" value="Cript"/>
    <property type="match status" value="1"/>
</dbReference>
<evidence type="ECO:0000256" key="6">
    <source>
        <dbReference type="ARBA" id="ARBA00022728"/>
    </source>
</evidence>
<keyword evidence="6" id="KW-0747">Spliceosome</keyword>
<dbReference type="GO" id="GO:0008017">
    <property type="term" value="F:microtubule binding"/>
    <property type="evidence" value="ECO:0007669"/>
    <property type="project" value="TreeGrafter"/>
</dbReference>
<keyword evidence="4" id="KW-0963">Cytoplasm</keyword>
<accession>A0A9W4GJ10</accession>
<dbReference type="GO" id="GO:0006397">
    <property type="term" value="P:mRNA processing"/>
    <property type="evidence" value="ECO:0007669"/>
    <property type="project" value="UniProtKB-KW"/>
</dbReference>
<evidence type="ECO:0000256" key="5">
    <source>
        <dbReference type="ARBA" id="ARBA00022664"/>
    </source>
</evidence>
<comment type="similarity">
    <text evidence="2">Belongs to the CRIPT family.</text>
</comment>
<evidence type="ECO:0000313" key="9">
    <source>
        <dbReference type="EMBL" id="CAD6505445.1"/>
    </source>
</evidence>
<dbReference type="AlphaFoldDB" id="A0A9W4GJ10"/>
<dbReference type="GO" id="GO:0005681">
    <property type="term" value="C:spliceosomal complex"/>
    <property type="evidence" value="ECO:0007669"/>
    <property type="project" value="UniProtKB-KW"/>
</dbReference>
<organism evidence="9 10">
    <name type="scientific">Blumeria graminis f. sp. triticale</name>
    <dbReference type="NCBI Taxonomy" id="1689686"/>
    <lineage>
        <taxon>Eukaryota</taxon>
        <taxon>Fungi</taxon>
        <taxon>Dikarya</taxon>
        <taxon>Ascomycota</taxon>
        <taxon>Pezizomycotina</taxon>
        <taxon>Leotiomycetes</taxon>
        <taxon>Erysiphales</taxon>
        <taxon>Erysiphaceae</taxon>
        <taxon>Blumeria</taxon>
    </lineage>
</organism>
<evidence type="ECO:0000256" key="3">
    <source>
        <dbReference type="ARBA" id="ARBA00018615"/>
    </source>
</evidence>
<dbReference type="GO" id="GO:0031122">
    <property type="term" value="P:cytoplasmic microtubule organization"/>
    <property type="evidence" value="ECO:0007669"/>
    <property type="project" value="TreeGrafter"/>
</dbReference>
<evidence type="ECO:0000256" key="8">
    <source>
        <dbReference type="ARBA" id="ARBA00032518"/>
    </source>
</evidence>
<protein>
    <recommendedName>
        <fullName evidence="3">Cysteine-rich PDZ-binding protein</fullName>
    </recommendedName>
    <alternativeName>
        <fullName evidence="8">Cysteine-rich interactor of PDZ three</fullName>
    </alternativeName>
</protein>
<name>A0A9W4GJ10_BLUGR</name>
<sequence>MVCSKCQKLTNSTILATPGIKKKSEIYFGSSGGTNGDCKARPSSIQGHNGIGKARKHSKLLSKAAKNPYLSSSCKTCKTRIEQGRTFCQKCAYKANACLVCGKSNSKSTASAPIIEGQKFNLK</sequence>
<evidence type="ECO:0000256" key="1">
    <source>
        <dbReference type="ARBA" id="ARBA00004496"/>
    </source>
</evidence>
<dbReference type="EMBL" id="CAJHIT010000009">
    <property type="protein sequence ID" value="CAD6505445.1"/>
    <property type="molecule type" value="Genomic_DNA"/>
</dbReference>
<evidence type="ECO:0000256" key="2">
    <source>
        <dbReference type="ARBA" id="ARBA00009021"/>
    </source>
</evidence>
<evidence type="ECO:0000313" key="10">
    <source>
        <dbReference type="Proteomes" id="UP000683417"/>
    </source>
</evidence>
<reference evidence="9" key="1">
    <citation type="submission" date="2020-10" db="EMBL/GenBank/DDBJ databases">
        <authorList>
            <person name="Muller C M."/>
        </authorList>
    </citation>
    <scope>NUCLEOTIDE SEQUENCE</scope>
    <source>
        <strain evidence="9">THUN-12</strain>
    </source>
</reference>
<dbReference type="GO" id="GO:0008380">
    <property type="term" value="P:RNA splicing"/>
    <property type="evidence" value="ECO:0007669"/>
    <property type="project" value="UniProtKB-KW"/>
</dbReference>
<dbReference type="PANTHER" id="PTHR11805">
    <property type="entry name" value="CYSTEINE-RICH PDZ-BINDING PROTEIN"/>
    <property type="match status" value="1"/>
</dbReference>
<gene>
    <name evidence="9" type="ORF">BGTH12_LOCUS6803</name>
</gene>
<keyword evidence="5" id="KW-0507">mRNA processing</keyword>
<dbReference type="InterPro" id="IPR019367">
    <property type="entry name" value="PDZ-binding_CRIPT"/>
</dbReference>
<keyword evidence="7" id="KW-0508">mRNA splicing</keyword>
<dbReference type="GO" id="GO:0005737">
    <property type="term" value="C:cytoplasm"/>
    <property type="evidence" value="ECO:0007669"/>
    <property type="project" value="UniProtKB-SubCell"/>
</dbReference>
<comment type="caution">
    <text evidence="9">The sequence shown here is derived from an EMBL/GenBank/DDBJ whole genome shotgun (WGS) entry which is preliminary data.</text>
</comment>
<evidence type="ECO:0000256" key="4">
    <source>
        <dbReference type="ARBA" id="ARBA00022490"/>
    </source>
</evidence>
<evidence type="ECO:0000256" key="7">
    <source>
        <dbReference type="ARBA" id="ARBA00023187"/>
    </source>
</evidence>